<evidence type="ECO:0000259" key="1">
    <source>
        <dbReference type="Pfam" id="PF08241"/>
    </source>
</evidence>
<reference evidence="2 3" key="1">
    <citation type="journal article" date="2015" name="Nature">
        <title>rRNA introns, odd ribosomes, and small enigmatic genomes across a large radiation of phyla.</title>
        <authorList>
            <person name="Brown C.T."/>
            <person name="Hug L.A."/>
            <person name="Thomas B.C."/>
            <person name="Sharon I."/>
            <person name="Castelle C.J."/>
            <person name="Singh A."/>
            <person name="Wilkins M.J."/>
            <person name="Williams K.H."/>
            <person name="Banfield J.F."/>
        </authorList>
    </citation>
    <scope>NUCLEOTIDE SEQUENCE [LARGE SCALE GENOMIC DNA]</scope>
</reference>
<feature type="domain" description="Methyltransferase type 11" evidence="1">
    <location>
        <begin position="95"/>
        <end position="187"/>
    </location>
</feature>
<dbReference type="GO" id="GO:0032259">
    <property type="term" value="P:methylation"/>
    <property type="evidence" value="ECO:0007669"/>
    <property type="project" value="UniProtKB-KW"/>
</dbReference>
<dbReference type="STRING" id="1619044.UY92_C0014G0094"/>
<proteinExistence type="predicted"/>
<dbReference type="PANTHER" id="PTHR43591:SF24">
    <property type="entry name" value="2-METHOXY-6-POLYPRENYL-1,4-BENZOQUINOL METHYLASE, MITOCHONDRIAL"/>
    <property type="match status" value="1"/>
</dbReference>
<dbReference type="SUPFAM" id="SSF53335">
    <property type="entry name" value="S-adenosyl-L-methionine-dependent methyltransferases"/>
    <property type="match status" value="1"/>
</dbReference>
<comment type="caution">
    <text evidence="2">The sequence shown here is derived from an EMBL/GenBank/DDBJ whole genome shotgun (WGS) entry which is preliminary data.</text>
</comment>
<organism evidence="2 3">
    <name type="scientific">Candidatus Magasanikbacteria bacterium GW2011_GWA2_56_11</name>
    <dbReference type="NCBI Taxonomy" id="1619044"/>
    <lineage>
        <taxon>Bacteria</taxon>
        <taxon>Candidatus Magasanikiibacteriota</taxon>
    </lineage>
</organism>
<dbReference type="GO" id="GO:0008757">
    <property type="term" value="F:S-adenosylmethionine-dependent methyltransferase activity"/>
    <property type="evidence" value="ECO:0007669"/>
    <property type="project" value="InterPro"/>
</dbReference>
<dbReference type="CDD" id="cd02440">
    <property type="entry name" value="AdoMet_MTases"/>
    <property type="match status" value="1"/>
</dbReference>
<dbReference type="Pfam" id="PF08241">
    <property type="entry name" value="Methyltransf_11"/>
    <property type="match status" value="1"/>
</dbReference>
<name>A0A0G2B8J9_9BACT</name>
<dbReference type="Proteomes" id="UP000033870">
    <property type="component" value="Unassembled WGS sequence"/>
</dbReference>
<gene>
    <name evidence="2" type="ORF">UY92_C0014G0094</name>
</gene>
<keyword evidence="2" id="KW-0489">Methyltransferase</keyword>
<protein>
    <submittedName>
        <fullName evidence="2">Methyltransferase type 11</fullName>
    </submittedName>
</protein>
<accession>A0A0G2B8J9</accession>
<sequence length="312" mass="35324">MTFMAYQCVDCRRRLSLSEGDGRCSGCGRIYERRGAVLLAWPTRMHDLSRDEAAHHDHEDADQAEVHQLGRPRNRHYHEALWKKLRALPPGENLLEIGAGSGYDAAELVSGYSVVLSDVSPETLARLERRLGSLAAGYVAADGSRLPFADASFGGVYMVATWHHLPYPGQGLAECARVLRPGGLLVIGLEPNAFYFRPIKLLRRLLCRLTHMDPGEGSHADAEMEGFSYRGLALLFRTGQWQEVEIRPAWLLCGLWHYLAEFLYRACRLPRRLVLPDRLEKFLVKCDEALFRLPGVKHLGWHWNVTARRAVR</sequence>
<dbReference type="EMBL" id="LCRX01000014">
    <property type="protein sequence ID" value="KKW41769.1"/>
    <property type="molecule type" value="Genomic_DNA"/>
</dbReference>
<dbReference type="PANTHER" id="PTHR43591">
    <property type="entry name" value="METHYLTRANSFERASE"/>
    <property type="match status" value="1"/>
</dbReference>
<evidence type="ECO:0000313" key="3">
    <source>
        <dbReference type="Proteomes" id="UP000033870"/>
    </source>
</evidence>
<dbReference type="AlphaFoldDB" id="A0A0G2B8J9"/>
<dbReference type="InterPro" id="IPR013216">
    <property type="entry name" value="Methyltransf_11"/>
</dbReference>
<dbReference type="InterPro" id="IPR029063">
    <property type="entry name" value="SAM-dependent_MTases_sf"/>
</dbReference>
<dbReference type="Gene3D" id="3.40.50.150">
    <property type="entry name" value="Vaccinia Virus protein VP39"/>
    <property type="match status" value="1"/>
</dbReference>
<keyword evidence="2" id="KW-0808">Transferase</keyword>
<evidence type="ECO:0000313" key="2">
    <source>
        <dbReference type="EMBL" id="KKW41769.1"/>
    </source>
</evidence>